<dbReference type="InterPro" id="IPR043917">
    <property type="entry name" value="DUF5753"/>
</dbReference>
<dbReference type="Gene3D" id="1.10.260.40">
    <property type="entry name" value="lambda repressor-like DNA-binding domains"/>
    <property type="match status" value="1"/>
</dbReference>
<keyword evidence="3" id="KW-1185">Reference proteome</keyword>
<accession>A0ABV2YXB7</accession>
<dbReference type="InterPro" id="IPR010982">
    <property type="entry name" value="Lambda_DNA-bd_dom_sf"/>
</dbReference>
<dbReference type="RefSeq" id="WP_030286604.1">
    <property type="nucleotide sequence ID" value="NZ_JBEZVI010000006.1"/>
</dbReference>
<dbReference type="Pfam" id="PF19054">
    <property type="entry name" value="DUF5753"/>
    <property type="match status" value="1"/>
</dbReference>
<feature type="domain" description="DUF5753" evidence="1">
    <location>
        <begin position="93"/>
        <end position="269"/>
    </location>
</feature>
<organism evidence="2 3">
    <name type="scientific">Streptomyces catenulae</name>
    <dbReference type="NCBI Taxonomy" id="66875"/>
    <lineage>
        <taxon>Bacteria</taxon>
        <taxon>Bacillati</taxon>
        <taxon>Actinomycetota</taxon>
        <taxon>Actinomycetes</taxon>
        <taxon>Kitasatosporales</taxon>
        <taxon>Streptomycetaceae</taxon>
        <taxon>Streptomyces</taxon>
    </lineage>
</organism>
<evidence type="ECO:0000313" key="2">
    <source>
        <dbReference type="EMBL" id="MEU3710402.1"/>
    </source>
</evidence>
<gene>
    <name evidence="2" type="ORF">AB0E61_09895</name>
</gene>
<protein>
    <submittedName>
        <fullName evidence="2">Helix-turn-helix transcriptional regulator</fullName>
    </submittedName>
</protein>
<dbReference type="SUPFAM" id="SSF47413">
    <property type="entry name" value="lambda repressor-like DNA-binding domains"/>
    <property type="match status" value="1"/>
</dbReference>
<proteinExistence type="predicted"/>
<dbReference type="Pfam" id="PF13560">
    <property type="entry name" value="HTH_31"/>
    <property type="match status" value="1"/>
</dbReference>
<comment type="caution">
    <text evidence="2">The sequence shown here is derived from an EMBL/GenBank/DDBJ whole genome shotgun (WGS) entry which is preliminary data.</text>
</comment>
<name>A0ABV2YXB7_9ACTN</name>
<evidence type="ECO:0000259" key="1">
    <source>
        <dbReference type="Pfam" id="PF19054"/>
    </source>
</evidence>
<evidence type="ECO:0000313" key="3">
    <source>
        <dbReference type="Proteomes" id="UP001550853"/>
    </source>
</evidence>
<sequence>MPPRRAISGLSQDPGQRFAEECRRLRLGKRLSFRELGEAMGWDASLFGKMESGATIGSPDVVQGLDQFYGTGVLLLTLWELAAGDPNRFHKRYQRYMKFEAEAISLWHHAVSVLPGLLQTEAYARELLMAGGFKGEELERQIGARISRRELLEGEMAPRFRTILSEAVLRTPLRDTAAWREQLEYLLKLADQPNVTIQVLPFSAGLHGLNSTGVMFLRMQNGDTVAYAENAYRGELIEESGPVERLQLAYDAVRDLALTPPESRKFIMRMLEELPCDPST</sequence>
<dbReference type="Proteomes" id="UP001550853">
    <property type="component" value="Unassembled WGS sequence"/>
</dbReference>
<dbReference type="InterPro" id="IPR001387">
    <property type="entry name" value="Cro/C1-type_HTH"/>
</dbReference>
<dbReference type="CDD" id="cd00093">
    <property type="entry name" value="HTH_XRE"/>
    <property type="match status" value="1"/>
</dbReference>
<dbReference type="EMBL" id="JBEZVI010000006">
    <property type="protein sequence ID" value="MEU3710402.1"/>
    <property type="molecule type" value="Genomic_DNA"/>
</dbReference>
<reference evidence="2 3" key="1">
    <citation type="submission" date="2024-06" db="EMBL/GenBank/DDBJ databases">
        <title>The Natural Products Discovery Center: Release of the First 8490 Sequenced Strains for Exploring Actinobacteria Biosynthetic Diversity.</title>
        <authorList>
            <person name="Kalkreuter E."/>
            <person name="Kautsar S.A."/>
            <person name="Yang D."/>
            <person name="Bader C.D."/>
            <person name="Teijaro C.N."/>
            <person name="Fluegel L."/>
            <person name="Davis C.M."/>
            <person name="Simpson J.R."/>
            <person name="Lauterbach L."/>
            <person name="Steele A.D."/>
            <person name="Gui C."/>
            <person name="Meng S."/>
            <person name="Li G."/>
            <person name="Viehrig K."/>
            <person name="Ye F."/>
            <person name="Su P."/>
            <person name="Kiefer A.F."/>
            <person name="Nichols A."/>
            <person name="Cepeda A.J."/>
            <person name="Yan W."/>
            <person name="Fan B."/>
            <person name="Jiang Y."/>
            <person name="Adhikari A."/>
            <person name="Zheng C.-J."/>
            <person name="Schuster L."/>
            <person name="Cowan T.M."/>
            <person name="Smanski M.J."/>
            <person name="Chevrette M.G."/>
            <person name="De Carvalho L.P.S."/>
            <person name="Shen B."/>
        </authorList>
    </citation>
    <scope>NUCLEOTIDE SEQUENCE [LARGE SCALE GENOMIC DNA]</scope>
    <source>
        <strain evidence="2 3">NPDC033039</strain>
    </source>
</reference>